<dbReference type="Gene3D" id="1.20.120.160">
    <property type="entry name" value="HPT domain"/>
    <property type="match status" value="1"/>
</dbReference>
<organism evidence="4 5">
    <name type="scientific">Pseudomonas typographi</name>
    <dbReference type="NCBI Taxonomy" id="2715964"/>
    <lineage>
        <taxon>Bacteria</taxon>
        <taxon>Pseudomonadati</taxon>
        <taxon>Pseudomonadota</taxon>
        <taxon>Gammaproteobacteria</taxon>
        <taxon>Pseudomonadales</taxon>
        <taxon>Pseudomonadaceae</taxon>
        <taxon>Pseudomonas</taxon>
    </lineage>
</organism>
<protein>
    <submittedName>
        <fullName evidence="4">Hpt domain-containing protein</fullName>
    </submittedName>
</protein>
<gene>
    <name evidence="4" type="ORF">HAQ05_17110</name>
</gene>
<evidence type="ECO:0000313" key="4">
    <source>
        <dbReference type="EMBL" id="MBD1600417.1"/>
    </source>
</evidence>
<dbReference type="CDD" id="cd00088">
    <property type="entry name" value="HPT"/>
    <property type="match status" value="1"/>
</dbReference>
<evidence type="ECO:0000256" key="1">
    <source>
        <dbReference type="ARBA" id="ARBA00023012"/>
    </source>
</evidence>
<keyword evidence="2" id="KW-0597">Phosphoprotein</keyword>
<evidence type="ECO:0000256" key="2">
    <source>
        <dbReference type="PROSITE-ProRule" id="PRU00110"/>
    </source>
</evidence>
<dbReference type="SMART" id="SM00073">
    <property type="entry name" value="HPT"/>
    <property type="match status" value="1"/>
</dbReference>
<keyword evidence="1" id="KW-0902">Two-component regulatory system</keyword>
<dbReference type="Pfam" id="PF01627">
    <property type="entry name" value="Hpt"/>
    <property type="match status" value="1"/>
</dbReference>
<proteinExistence type="predicted"/>
<keyword evidence="5" id="KW-1185">Reference proteome</keyword>
<dbReference type="InterPro" id="IPR008207">
    <property type="entry name" value="Sig_transdc_His_kin_Hpt_dom"/>
</dbReference>
<dbReference type="RefSeq" id="WP_190422713.1">
    <property type="nucleotide sequence ID" value="NZ_JAAOCA010000021.1"/>
</dbReference>
<dbReference type="InterPro" id="IPR036641">
    <property type="entry name" value="HPT_dom_sf"/>
</dbReference>
<feature type="domain" description="HPt" evidence="3">
    <location>
        <begin position="15"/>
        <end position="108"/>
    </location>
</feature>
<comment type="caution">
    <text evidence="4">The sequence shown here is derived from an EMBL/GenBank/DDBJ whole genome shotgun (WGS) entry which is preliminary data.</text>
</comment>
<dbReference type="Proteomes" id="UP000805841">
    <property type="component" value="Unassembled WGS sequence"/>
</dbReference>
<feature type="modified residue" description="Phosphohistidine" evidence="2">
    <location>
        <position position="54"/>
    </location>
</feature>
<name>A0ABR7Z4M6_9PSED</name>
<dbReference type="EMBL" id="JAAOCA010000021">
    <property type="protein sequence ID" value="MBD1600417.1"/>
    <property type="molecule type" value="Genomic_DNA"/>
</dbReference>
<evidence type="ECO:0000259" key="3">
    <source>
        <dbReference type="PROSITE" id="PS50894"/>
    </source>
</evidence>
<sequence length="114" mass="12762">MASEHLDYKVLAALKEVMEGEYLLLLDTFLEDSAARLAHLRQAREAQDLGQAAHSFKGSSSNMGAWQLAQLCQELEERAFHGPLQGIEDLVNRIDSEFATVRGLFEDERQRAAS</sequence>
<reference evidence="4 5" key="1">
    <citation type="journal article" date="2020" name="Insects">
        <title>Bacteria Belonging to Pseudomonas typographi sp. nov. from the Bark Beetle Ips typographus Have Genomic Potential to Aid in the Host Ecology.</title>
        <authorList>
            <person name="Peral-Aranega E."/>
            <person name="Saati-Santamaria Z."/>
            <person name="Kolarik M."/>
            <person name="Rivas R."/>
            <person name="Garcia-Fraile P."/>
        </authorList>
    </citation>
    <scope>NUCLEOTIDE SEQUENCE [LARGE SCALE GENOMIC DNA]</scope>
    <source>
        <strain evidence="4 5">CA3A</strain>
    </source>
</reference>
<dbReference type="SUPFAM" id="SSF47226">
    <property type="entry name" value="Histidine-containing phosphotransfer domain, HPT domain"/>
    <property type="match status" value="1"/>
</dbReference>
<evidence type="ECO:0000313" key="5">
    <source>
        <dbReference type="Proteomes" id="UP000805841"/>
    </source>
</evidence>
<accession>A0ABR7Z4M6</accession>
<dbReference type="PROSITE" id="PS50894">
    <property type="entry name" value="HPT"/>
    <property type="match status" value="1"/>
</dbReference>